<accession>K3VTF8</accession>
<dbReference type="PANTHER" id="PTHR24148:SF77">
    <property type="entry name" value="HETEROKARYON INCOMPATIBILITY DOMAIN-CONTAINING PROTEIN"/>
    <property type="match status" value="1"/>
</dbReference>
<dbReference type="Pfam" id="PF06985">
    <property type="entry name" value="HET"/>
    <property type="match status" value="1"/>
</dbReference>
<reference evidence="3 4" key="1">
    <citation type="journal article" date="2012" name="PLoS Pathog.">
        <title>Comparative pathogenomics reveals horizontally acquired novel virulence genes in fungi infecting cereal hosts.</title>
        <authorList>
            <person name="Gardiner D.M."/>
            <person name="McDonald M.C."/>
            <person name="Covarelli L."/>
            <person name="Solomon P.S."/>
            <person name="Rusu A.G."/>
            <person name="Marshall M."/>
            <person name="Kazan K."/>
            <person name="Chakraborty S."/>
            <person name="McDonald B.A."/>
            <person name="Manners J.M."/>
        </authorList>
    </citation>
    <scope>NUCLEOTIDE SEQUENCE [LARGE SCALE GENOMIC DNA]</scope>
    <source>
        <strain evidence="3 4">CS3096</strain>
    </source>
</reference>
<dbReference type="EMBL" id="AFNW01000059">
    <property type="protein sequence ID" value="EKJ77328.1"/>
    <property type="molecule type" value="Genomic_DNA"/>
</dbReference>
<gene>
    <name evidence="3" type="ORF">FPSE_02406</name>
</gene>
<evidence type="ECO:0000256" key="1">
    <source>
        <dbReference type="SAM" id="MobiDB-lite"/>
    </source>
</evidence>
<dbReference type="InterPro" id="IPR010730">
    <property type="entry name" value="HET"/>
</dbReference>
<evidence type="ECO:0000313" key="4">
    <source>
        <dbReference type="Proteomes" id="UP000007978"/>
    </source>
</evidence>
<dbReference type="PANTHER" id="PTHR24148">
    <property type="entry name" value="ANKYRIN REPEAT DOMAIN-CONTAINING PROTEIN 39 HOMOLOG-RELATED"/>
    <property type="match status" value="1"/>
</dbReference>
<dbReference type="GeneID" id="20361025"/>
<protein>
    <recommendedName>
        <fullName evidence="2">Heterokaryon incompatibility domain-containing protein</fullName>
    </recommendedName>
</protein>
<dbReference type="RefSeq" id="XP_009253800.1">
    <property type="nucleotide sequence ID" value="XM_009255525.1"/>
</dbReference>
<comment type="caution">
    <text evidence="3">The sequence shown here is derived from an EMBL/GenBank/DDBJ whole genome shotgun (WGS) entry which is preliminary data.</text>
</comment>
<dbReference type="KEGG" id="fpu:FPSE_02406"/>
<organism evidence="3 4">
    <name type="scientific">Fusarium pseudograminearum (strain CS3096)</name>
    <name type="common">Wheat and barley crown-rot fungus</name>
    <dbReference type="NCBI Taxonomy" id="1028729"/>
    <lineage>
        <taxon>Eukaryota</taxon>
        <taxon>Fungi</taxon>
        <taxon>Dikarya</taxon>
        <taxon>Ascomycota</taxon>
        <taxon>Pezizomycotina</taxon>
        <taxon>Sordariomycetes</taxon>
        <taxon>Hypocreomycetidae</taxon>
        <taxon>Hypocreales</taxon>
        <taxon>Nectriaceae</taxon>
        <taxon>Fusarium</taxon>
    </lineage>
</organism>
<evidence type="ECO:0000313" key="3">
    <source>
        <dbReference type="EMBL" id="EKJ77328.1"/>
    </source>
</evidence>
<keyword evidence="4" id="KW-1185">Reference proteome</keyword>
<feature type="region of interest" description="Disordered" evidence="1">
    <location>
        <begin position="663"/>
        <end position="698"/>
    </location>
</feature>
<dbReference type="Proteomes" id="UP000007978">
    <property type="component" value="Chromosome 3"/>
</dbReference>
<dbReference type="HOGENOM" id="CLU_320793_0_0_1"/>
<dbReference type="AlphaFoldDB" id="K3VTF8"/>
<name>K3VTF8_FUSPC</name>
<dbReference type="InterPro" id="IPR052895">
    <property type="entry name" value="HetReg/Transcr_Mod"/>
</dbReference>
<feature type="domain" description="Heterokaryon incompatibility" evidence="2">
    <location>
        <begin position="68"/>
        <end position="233"/>
    </location>
</feature>
<proteinExistence type="predicted"/>
<sequence>MAVLDDEELTTITNNPDAHEIIYTPLDSTCHEIRLLTLHPASKESDRICCTLSHAELKPTNSSTLPVYEALSYVWGKPDFSELILLNDTYFYITPSLKYALSCLRYKTQPCVLWVDALCINQSDIPERNQQVALMREIYSKCERDIAWLDPVVGVAFTSDDIYNDPKLAQMEASIKEGMELMNTIIEKDRNTLGELLAPYHDGGYRLEYNEEVRLRDLFDSPFLWKRLWVMQELSLAPKLVLMCKGAELDWDSLSALLKDQPYLDAFHMGDSHAFYLPVWSDLFVRIKLIEDQRRLFSSPGQVSSKLMDVLTRFREMESTDPRDRIYSLLGLATDDHGIHADYTKSVPDLYRTTTISLINLSGNLDILCQNPFEASRGHKALQHAQDALPSWVTEFNSSHRDCAEIMFAQRDIFNAGVTTYETPCRLVGPGSDTLIVRGIILGAIGPILQVRDQDYTARDMLKLYFSEEAILKPKSRIYAPKIGGKTLTSGETCLRAFWRTLVKDCTLPPKMRRLKSNEVRSLDKVNMKELSNETMINVSTICVENDLYSDRSMFSKCLGNTLDYSGIKSKFSTSPVGNPYSHYATKHYMFVVTDNGLYVLARPHVEEGDVIAVLDGGKVPMILRKAGQVSEKDGTRDTYKVVCPASMSYQVPQNGVLPPMPPQGYAMPSPPSQPQSHSMYHPPQHCTSTPSQNQMDGPARYKVAKPTFHSRYECRPDHASDGPVTYSLKVSKDPDLSFSAEGIPMGACYLPNYKRVSRSDAKSFKIVIGRPPNVQYIQMIHRGNDDLGWTFMFNLPNTGQPIPMTWKKDNNVAVDGMHASRLSDNNFKLQDPHGQLMAVFTSHTMSLRLSAVGTMQINMDLGPIFEYAVIMSLLSIYEYQKREEDENSTHLNAAAGAAAASSC</sequence>
<evidence type="ECO:0000259" key="2">
    <source>
        <dbReference type="Pfam" id="PF06985"/>
    </source>
</evidence>
<feature type="compositionally biased region" description="Polar residues" evidence="1">
    <location>
        <begin position="687"/>
        <end position="696"/>
    </location>
</feature>
<dbReference type="OrthoDB" id="3477286at2759"/>
<feature type="compositionally biased region" description="Pro residues" evidence="1">
    <location>
        <begin position="663"/>
        <end position="674"/>
    </location>
</feature>
<feature type="compositionally biased region" description="Low complexity" evidence="1">
    <location>
        <begin position="675"/>
        <end position="686"/>
    </location>
</feature>
<dbReference type="eggNOG" id="ENOG502SS3X">
    <property type="taxonomic scope" value="Eukaryota"/>
</dbReference>